<accession>A0ABR2Y9U9</accession>
<evidence type="ECO:0000313" key="3">
    <source>
        <dbReference type="Proteomes" id="UP001465668"/>
    </source>
</evidence>
<dbReference type="EMBL" id="JARVKM010000001">
    <property type="protein sequence ID" value="KAK9783999.1"/>
    <property type="molecule type" value="Genomic_DNA"/>
</dbReference>
<evidence type="ECO:0000256" key="1">
    <source>
        <dbReference type="SAM" id="MobiDB-lite"/>
    </source>
</evidence>
<gene>
    <name evidence="2" type="ORF">SCAR479_00558</name>
</gene>
<feature type="compositionally biased region" description="Polar residues" evidence="1">
    <location>
        <begin position="66"/>
        <end position="77"/>
    </location>
</feature>
<feature type="compositionally biased region" description="Basic and acidic residues" evidence="1">
    <location>
        <begin position="232"/>
        <end position="251"/>
    </location>
</feature>
<feature type="region of interest" description="Disordered" evidence="1">
    <location>
        <begin position="41"/>
        <end position="83"/>
    </location>
</feature>
<dbReference type="Proteomes" id="UP001465668">
    <property type="component" value="Unassembled WGS sequence"/>
</dbReference>
<evidence type="ECO:0000313" key="2">
    <source>
        <dbReference type="EMBL" id="KAK9783999.1"/>
    </source>
</evidence>
<protein>
    <submittedName>
        <fullName evidence="2">Uncharacterized protein</fullName>
    </submittedName>
</protein>
<sequence length="266" mass="29501">MMAEPSNIHASPFSKDFGIGPSFPSHNPCFCSRYHNSDGVQDPLVDSDDDNFGPEKPGQYYPANQDWHSTPVRSTPSHHPYGHPGRSVNYTHPDSAFDAVPLQLHPAFTSYPQIYVYPRSTTHVSFPVVDYSSSHWESETPWPHCYMAIAPRSATVLDLKATLTPKGSDTQLTARSLDDGKSIDLASFYDITDLRCKIIQLEVGDTHTKEKSPAEGSAEGSAEKPAKKKTDKGKGKEELRSEPRAYEDLHGASKPGFQRRVGRKKN</sequence>
<keyword evidence="3" id="KW-1185">Reference proteome</keyword>
<proteinExistence type="predicted"/>
<name>A0ABR2Y9U9_9PEZI</name>
<reference evidence="2 3" key="1">
    <citation type="submission" date="2024-02" db="EMBL/GenBank/DDBJ databases">
        <title>First draft genome assembly of two strains of Seiridium cardinale.</title>
        <authorList>
            <person name="Emiliani G."/>
            <person name="Scali E."/>
        </authorList>
    </citation>
    <scope>NUCLEOTIDE SEQUENCE [LARGE SCALE GENOMIC DNA]</scope>
    <source>
        <strain evidence="2 3">BM-138-000479</strain>
    </source>
</reference>
<comment type="caution">
    <text evidence="2">The sequence shown here is derived from an EMBL/GenBank/DDBJ whole genome shotgun (WGS) entry which is preliminary data.</text>
</comment>
<organism evidence="2 3">
    <name type="scientific">Seiridium cardinale</name>
    <dbReference type="NCBI Taxonomy" id="138064"/>
    <lineage>
        <taxon>Eukaryota</taxon>
        <taxon>Fungi</taxon>
        <taxon>Dikarya</taxon>
        <taxon>Ascomycota</taxon>
        <taxon>Pezizomycotina</taxon>
        <taxon>Sordariomycetes</taxon>
        <taxon>Xylariomycetidae</taxon>
        <taxon>Amphisphaeriales</taxon>
        <taxon>Sporocadaceae</taxon>
        <taxon>Seiridium</taxon>
    </lineage>
</organism>
<feature type="region of interest" description="Disordered" evidence="1">
    <location>
        <begin position="205"/>
        <end position="266"/>
    </location>
</feature>